<reference evidence="4" key="1">
    <citation type="submission" date="2020-03" db="EMBL/GenBank/DDBJ databases">
        <title>FDA dAtabase for Regulatory Grade micrObial Sequences (FDA-ARGOS): Supporting development and validation of Infectious Disease Dx tests.</title>
        <authorList>
            <person name="Campos J."/>
            <person name="Goldberg B."/>
            <person name="Tallon L."/>
            <person name="Sadzewicz L."/>
            <person name="Vavikolanu K."/>
            <person name="Mehta A."/>
            <person name="Aluvathingal J."/>
            <person name="Nadendla S."/>
            <person name="Nandy P."/>
            <person name="Geyer C."/>
            <person name="Yan Y."/>
            <person name="Sichtig H."/>
        </authorList>
    </citation>
    <scope>NUCLEOTIDE SEQUENCE [LARGE SCALE GENOMIC DNA]</scope>
    <source>
        <strain evidence="4">FDAARGOS_652</strain>
    </source>
</reference>
<protein>
    <submittedName>
        <fullName evidence="4">PI31 proteasome regulator N-terminal family protein</fullName>
    </submittedName>
</protein>
<dbReference type="EMBL" id="JABWAB010000005">
    <property type="protein sequence ID" value="KAF6051030.1"/>
    <property type="molecule type" value="Genomic_DNA"/>
</dbReference>
<keyword evidence="4" id="KW-0647">Proteasome</keyword>
<name>A0A8X7TB11_CANPA</name>
<dbReference type="GO" id="GO:0000502">
    <property type="term" value="C:proteasome complex"/>
    <property type="evidence" value="ECO:0007669"/>
    <property type="project" value="UniProtKB-KW"/>
</dbReference>
<feature type="compositionally biased region" description="Low complexity" evidence="2">
    <location>
        <begin position="326"/>
        <end position="337"/>
    </location>
</feature>
<feature type="domain" description="PI31 proteasome regulator C-terminal" evidence="3">
    <location>
        <begin position="220"/>
        <end position="293"/>
    </location>
</feature>
<feature type="compositionally biased region" description="Gly residues" evidence="2">
    <location>
        <begin position="312"/>
        <end position="325"/>
    </location>
</feature>
<gene>
    <name evidence="4" type="ORF">FOB60_003698</name>
</gene>
<evidence type="ECO:0000256" key="2">
    <source>
        <dbReference type="SAM" id="MobiDB-lite"/>
    </source>
</evidence>
<dbReference type="OrthoDB" id="68090at2759"/>
<accession>A0A8X7TB11</accession>
<comment type="caution">
    <text evidence="4">The sequence shown here is derived from an EMBL/GenBank/DDBJ whole genome shotgun (WGS) entry which is preliminary data.</text>
</comment>
<evidence type="ECO:0000313" key="5">
    <source>
        <dbReference type="Proteomes" id="UP000590412"/>
    </source>
</evidence>
<dbReference type="AlphaFoldDB" id="A0A8X7TB11"/>
<comment type="similarity">
    <text evidence="1">Belongs to the proteasome inhibitor PI31 family.</text>
</comment>
<sequence length="337" mass="36569">MTIDNYFQLTVHLVTKYVESIYPSSQNFKLVQTTKEQKLNQSEVYYKDEKFLIVSITEISSVQSLINLLNLDGRLDNALINWEWFDLDEIKFPIKNEEQNLPKDLVEKFNTKFRYIIDNEKVSSIFAHPNKQEQEGPIVEEQPTDTESNPARSPTPEVPYHPTNSTFAGGNPSAAAASTGNAPFTKLPDDMPGFEDEYEIKDKGPPVRDTLGQSTHLPPIGGDDLNPPGIPSNPTLQGYIDPLQAPQGSGGSGLGGGMYPTPDHPIFGQGGQHQGTSGRRGVPPGARYDDPYSEDNLDNLGQGLPSNFRGPGTAGRGSFGSGGSSSFGNFGPPGANL</sequence>
<organism evidence="4 5">
    <name type="scientific">Candida parapsilosis</name>
    <name type="common">Yeast</name>
    <dbReference type="NCBI Taxonomy" id="5480"/>
    <lineage>
        <taxon>Eukaryota</taxon>
        <taxon>Fungi</taxon>
        <taxon>Dikarya</taxon>
        <taxon>Ascomycota</taxon>
        <taxon>Saccharomycotina</taxon>
        <taxon>Pichiomycetes</taxon>
        <taxon>Debaryomycetaceae</taxon>
        <taxon>Candida/Lodderomyces clade</taxon>
        <taxon>Candida</taxon>
    </lineage>
</organism>
<evidence type="ECO:0000256" key="1">
    <source>
        <dbReference type="ARBA" id="ARBA00006405"/>
    </source>
</evidence>
<dbReference type="Pfam" id="PF08577">
    <property type="entry name" value="PI31_Prot_C"/>
    <property type="match status" value="1"/>
</dbReference>
<dbReference type="InterPro" id="IPR013886">
    <property type="entry name" value="PI31_Prot_C"/>
</dbReference>
<dbReference type="Proteomes" id="UP000590412">
    <property type="component" value="Unassembled WGS sequence"/>
</dbReference>
<feature type="region of interest" description="Disordered" evidence="2">
    <location>
        <begin position="127"/>
        <end position="337"/>
    </location>
</feature>
<feature type="compositionally biased region" description="Gly residues" evidence="2">
    <location>
        <begin position="248"/>
        <end position="258"/>
    </location>
</feature>
<evidence type="ECO:0000313" key="4">
    <source>
        <dbReference type="EMBL" id="KAF6051030.1"/>
    </source>
</evidence>
<evidence type="ECO:0000259" key="3">
    <source>
        <dbReference type="Pfam" id="PF08577"/>
    </source>
</evidence>
<proteinExistence type="inferred from homology"/>